<dbReference type="AlphaFoldDB" id="A0A816YSY0"/>
<comment type="caution">
    <text evidence="1">The sequence shown here is derived from an EMBL/GenBank/DDBJ whole genome shotgun (WGS) entry which is preliminary data.</text>
</comment>
<evidence type="ECO:0000313" key="3">
    <source>
        <dbReference type="Proteomes" id="UP000663824"/>
    </source>
</evidence>
<dbReference type="EMBL" id="CAJNRE010018447">
    <property type="protein sequence ID" value="CAF2166711.1"/>
    <property type="molecule type" value="Genomic_DNA"/>
</dbReference>
<dbReference type="Proteomes" id="UP000663824">
    <property type="component" value="Unassembled WGS sequence"/>
</dbReference>
<organism evidence="1 3">
    <name type="scientific">Rotaria magnacalcarata</name>
    <dbReference type="NCBI Taxonomy" id="392030"/>
    <lineage>
        <taxon>Eukaryota</taxon>
        <taxon>Metazoa</taxon>
        <taxon>Spiralia</taxon>
        <taxon>Gnathifera</taxon>
        <taxon>Rotifera</taxon>
        <taxon>Eurotatoria</taxon>
        <taxon>Bdelloidea</taxon>
        <taxon>Philodinida</taxon>
        <taxon>Philodinidae</taxon>
        <taxon>Rotaria</taxon>
    </lineage>
</organism>
<name>A0A816YSY0_9BILA</name>
<evidence type="ECO:0000313" key="2">
    <source>
        <dbReference type="EMBL" id="CAF3992858.1"/>
    </source>
</evidence>
<dbReference type="EMBL" id="CAJOBI010004161">
    <property type="protein sequence ID" value="CAF3992858.1"/>
    <property type="molecule type" value="Genomic_DNA"/>
</dbReference>
<reference evidence="1" key="1">
    <citation type="submission" date="2021-02" db="EMBL/GenBank/DDBJ databases">
        <authorList>
            <person name="Nowell W R."/>
        </authorList>
    </citation>
    <scope>NUCLEOTIDE SEQUENCE</scope>
</reference>
<proteinExistence type="predicted"/>
<sequence>MKFSIYLPLPSFINRFVIYNISDDDGDGEVLTYGLNKTISSNKTYRLQVGQSNLTVAVDLSSTISITTKASTMSRDIGLVSSFTTQPFTGRFLSPGMELHRGVNKSLSTRGNYQSDVDSVDAVSNLLAVDNQHDRSFASKV</sequence>
<accession>A0A816YSY0</accession>
<dbReference type="Proteomes" id="UP000676336">
    <property type="component" value="Unassembled WGS sequence"/>
</dbReference>
<protein>
    <submittedName>
        <fullName evidence="1">Uncharacterized protein</fullName>
    </submittedName>
</protein>
<gene>
    <name evidence="1" type="ORF">MBJ925_LOCUS33586</name>
    <name evidence="2" type="ORF">SMN809_LOCUS11498</name>
</gene>
<evidence type="ECO:0000313" key="1">
    <source>
        <dbReference type="EMBL" id="CAF2166711.1"/>
    </source>
</evidence>